<reference evidence="2" key="1">
    <citation type="submission" date="2021-03" db="EMBL/GenBank/DDBJ databases">
        <authorList>
            <person name="Tagirdzhanova G."/>
        </authorList>
    </citation>
    <scope>NUCLEOTIDE SEQUENCE</scope>
</reference>
<feature type="region of interest" description="Disordered" evidence="1">
    <location>
        <begin position="221"/>
        <end position="271"/>
    </location>
</feature>
<comment type="caution">
    <text evidence="2">The sequence shown here is derived from an EMBL/GenBank/DDBJ whole genome shotgun (WGS) entry which is preliminary data.</text>
</comment>
<evidence type="ECO:0000313" key="3">
    <source>
        <dbReference type="EMBL" id="CAF9942380.1"/>
    </source>
</evidence>
<feature type="region of interest" description="Disordered" evidence="1">
    <location>
        <begin position="177"/>
        <end position="203"/>
    </location>
</feature>
<sequence length="297" mass="32574">MARKNAATEKNILHAWQKSGLFPTESDSVIQPQVVLDNLRLKVPEPSEAEAQTQSFTMTVTASNGDSIVIPQTPANVKQVNDLVREIVAGNLDPTLPEKLGKACTSALAHNNMLRITNEDLIKADQRKKDKAARGQRHYGEARVMNLEVVEERNEAWAVKQLDKEFTQLCRLGPDIFQDSKRGRSPVRRKTTAPPISGPSMPPFTSGSIVSIQWFAPPQISLCASPDPRQRGGIRGGRGNERGNKRGSTRGIKRGSGKGSGRGSERDNATVVQEVVEEALKEVRKSRAGRTLKPKTQ</sequence>
<proteinExistence type="predicted"/>
<protein>
    <submittedName>
        <fullName evidence="2">Uncharacterized protein</fullName>
    </submittedName>
</protein>
<evidence type="ECO:0000313" key="4">
    <source>
        <dbReference type="Proteomes" id="UP000664534"/>
    </source>
</evidence>
<dbReference type="OrthoDB" id="5503893at2759"/>
<gene>
    <name evidence="2" type="ORF">IMSHALPRED_001614</name>
    <name evidence="3" type="ORF">IMSHALPRED_003649</name>
</gene>
<organism evidence="2 4">
    <name type="scientific">Imshaugia aleurites</name>
    <dbReference type="NCBI Taxonomy" id="172621"/>
    <lineage>
        <taxon>Eukaryota</taxon>
        <taxon>Fungi</taxon>
        <taxon>Dikarya</taxon>
        <taxon>Ascomycota</taxon>
        <taxon>Pezizomycotina</taxon>
        <taxon>Lecanoromycetes</taxon>
        <taxon>OSLEUM clade</taxon>
        <taxon>Lecanoromycetidae</taxon>
        <taxon>Lecanorales</taxon>
        <taxon>Lecanorineae</taxon>
        <taxon>Parmeliaceae</taxon>
        <taxon>Imshaugia</taxon>
    </lineage>
</organism>
<evidence type="ECO:0000313" key="2">
    <source>
        <dbReference type="EMBL" id="CAF9939741.1"/>
    </source>
</evidence>
<dbReference type="Proteomes" id="UP000664534">
    <property type="component" value="Unassembled WGS sequence"/>
</dbReference>
<evidence type="ECO:0000256" key="1">
    <source>
        <dbReference type="SAM" id="MobiDB-lite"/>
    </source>
</evidence>
<name>A0A8H3J2X3_9LECA</name>
<dbReference type="EMBL" id="CAJPDT010000123">
    <property type="protein sequence ID" value="CAF9939741.1"/>
    <property type="molecule type" value="Genomic_DNA"/>
</dbReference>
<dbReference type="EMBL" id="CAJPDT010000183">
    <property type="protein sequence ID" value="CAF9942380.1"/>
    <property type="molecule type" value="Genomic_DNA"/>
</dbReference>
<feature type="compositionally biased region" description="Basic residues" evidence="1">
    <location>
        <begin position="245"/>
        <end position="256"/>
    </location>
</feature>
<dbReference type="AlphaFoldDB" id="A0A8H3J2X3"/>
<keyword evidence="4" id="KW-1185">Reference proteome</keyword>
<accession>A0A8H3J2X3</accession>